<dbReference type="HOGENOM" id="CLU_3346348_0_0_5"/>
<dbReference type="Proteomes" id="UP000023755">
    <property type="component" value="Chromosome"/>
</dbReference>
<gene>
    <name evidence="1" type="ORF">NHE_0816</name>
</gene>
<protein>
    <submittedName>
        <fullName evidence="1">Uncharacterized protein</fullName>
    </submittedName>
</protein>
<organism evidence="1 2">
    <name type="scientific">Neorickettsia helminthoeca str. Oregon</name>
    <dbReference type="NCBI Taxonomy" id="1286528"/>
    <lineage>
        <taxon>Bacteria</taxon>
        <taxon>Pseudomonadati</taxon>
        <taxon>Pseudomonadota</taxon>
        <taxon>Alphaproteobacteria</taxon>
        <taxon>Rickettsiales</taxon>
        <taxon>Anaplasmataceae</taxon>
        <taxon>Neorickettsia</taxon>
    </lineage>
</organism>
<proteinExistence type="predicted"/>
<name>X5H4V6_9RICK</name>
<keyword evidence="2" id="KW-1185">Reference proteome</keyword>
<reference evidence="1 2" key="1">
    <citation type="submission" date="2014-03" db="EMBL/GenBank/DDBJ databases">
        <title>Sequencing and Comparison of Genomes and Transcriptome Profiles of Human Ehrlichiosis Agents.</title>
        <authorList>
            <person name="Lin M."/>
            <person name="Daugherty S.C."/>
            <person name="Nagaraj S."/>
            <person name="Cheng Z."/>
            <person name="Xiong Q."/>
            <person name="Lin F.-Y."/>
            <person name="Sengamalay N."/>
            <person name="Ott S."/>
            <person name="Godinez A."/>
            <person name="Tallon L.J."/>
            <person name="Sadzewicz L."/>
            <person name="Fraser C.M."/>
            <person name="Dunning Hotopp J.C."/>
            <person name="Rikihisa Y."/>
        </authorList>
    </citation>
    <scope>NUCLEOTIDE SEQUENCE [LARGE SCALE GENOMIC DNA]</scope>
    <source>
        <strain evidence="1 2">Oregon</strain>
    </source>
</reference>
<dbReference type="AlphaFoldDB" id="X5H4V6"/>
<dbReference type="EMBL" id="CP007481">
    <property type="protein sequence ID" value="AHX11738.1"/>
    <property type="molecule type" value="Genomic_DNA"/>
</dbReference>
<dbReference type="KEGG" id="nhm:NHE_0816"/>
<sequence>MSPMAIDSSFVSDVIGHHFESCLYLFIAHKLFRVKSF</sequence>
<accession>X5H4V6</accession>
<evidence type="ECO:0000313" key="1">
    <source>
        <dbReference type="EMBL" id="AHX11738.1"/>
    </source>
</evidence>
<evidence type="ECO:0000313" key="2">
    <source>
        <dbReference type="Proteomes" id="UP000023755"/>
    </source>
</evidence>